<comment type="caution">
    <text evidence="2">The sequence shown here is derived from an EMBL/GenBank/DDBJ whole genome shotgun (WGS) entry which is preliminary data.</text>
</comment>
<feature type="transmembrane region" description="Helical" evidence="1">
    <location>
        <begin position="86"/>
        <end position="103"/>
    </location>
</feature>
<gene>
    <name evidence="2" type="ORF">NE237_007368</name>
</gene>
<dbReference type="OrthoDB" id="408954at2759"/>
<sequence>MEDQHYQEFVKNIVFHGLSATLTPDQTAIVLRHPSVFVVFEDPLFSLTKPTSSTALFLEAFCLLIISGSLFLTFSSLGFGIHCRNLDLPCLWGSLVFLYLYYWKPNVYVPKDAIPSIKAMILQIIVSMKAMSWYSALPTVSEFVVESGWTRCFSRTIDKGMALHPLDGILQAVPHVIALFMIPTHFMTHIVLLFIEAL</sequence>
<keyword evidence="1" id="KW-0812">Transmembrane</keyword>
<evidence type="ECO:0000256" key="1">
    <source>
        <dbReference type="SAM" id="Phobius"/>
    </source>
</evidence>
<organism evidence="2 3">
    <name type="scientific">Protea cynaroides</name>
    <dbReference type="NCBI Taxonomy" id="273540"/>
    <lineage>
        <taxon>Eukaryota</taxon>
        <taxon>Viridiplantae</taxon>
        <taxon>Streptophyta</taxon>
        <taxon>Embryophyta</taxon>
        <taxon>Tracheophyta</taxon>
        <taxon>Spermatophyta</taxon>
        <taxon>Magnoliopsida</taxon>
        <taxon>Proteales</taxon>
        <taxon>Proteaceae</taxon>
        <taxon>Protea</taxon>
    </lineage>
</organism>
<dbReference type="EMBL" id="JAMYWD010000004">
    <property type="protein sequence ID" value="KAJ4974194.1"/>
    <property type="molecule type" value="Genomic_DNA"/>
</dbReference>
<proteinExistence type="predicted"/>
<evidence type="ECO:0000313" key="2">
    <source>
        <dbReference type="EMBL" id="KAJ4974194.1"/>
    </source>
</evidence>
<dbReference type="AlphaFoldDB" id="A0A9Q0KPC8"/>
<feature type="transmembrane region" description="Helical" evidence="1">
    <location>
        <begin position="55"/>
        <end position="74"/>
    </location>
</feature>
<keyword evidence="3" id="KW-1185">Reference proteome</keyword>
<feature type="transmembrane region" description="Helical" evidence="1">
    <location>
        <begin position="172"/>
        <end position="195"/>
    </location>
</feature>
<accession>A0A9Q0KPC8</accession>
<protein>
    <submittedName>
        <fullName evidence="2">Uncharacterized protein</fullName>
    </submittedName>
</protein>
<evidence type="ECO:0000313" key="3">
    <source>
        <dbReference type="Proteomes" id="UP001141806"/>
    </source>
</evidence>
<name>A0A9Q0KPC8_9MAGN</name>
<reference evidence="2" key="1">
    <citation type="journal article" date="2023" name="Plant J.">
        <title>The genome of the king protea, Protea cynaroides.</title>
        <authorList>
            <person name="Chang J."/>
            <person name="Duong T.A."/>
            <person name="Schoeman C."/>
            <person name="Ma X."/>
            <person name="Roodt D."/>
            <person name="Barker N."/>
            <person name="Li Z."/>
            <person name="Van de Peer Y."/>
            <person name="Mizrachi E."/>
        </authorList>
    </citation>
    <scope>NUCLEOTIDE SEQUENCE</scope>
    <source>
        <tissue evidence="2">Young leaves</tissue>
    </source>
</reference>
<dbReference type="Proteomes" id="UP001141806">
    <property type="component" value="Unassembled WGS sequence"/>
</dbReference>
<keyword evidence="1" id="KW-1133">Transmembrane helix</keyword>
<keyword evidence="1" id="KW-0472">Membrane</keyword>